<dbReference type="FunFam" id="3.30.200.20:FF:000162">
    <property type="entry name" value="Adenine nucleotide alpha hydrolase-like domain kinase"/>
    <property type="match status" value="1"/>
</dbReference>
<feature type="compositionally biased region" description="Polar residues" evidence="10">
    <location>
        <begin position="245"/>
        <end position="260"/>
    </location>
</feature>
<dbReference type="GO" id="GO:0061630">
    <property type="term" value="F:ubiquitin protein ligase activity"/>
    <property type="evidence" value="ECO:0007669"/>
    <property type="project" value="UniProtKB-EC"/>
</dbReference>
<dbReference type="SUPFAM" id="SSF52402">
    <property type="entry name" value="Adenine nucleotide alpha hydrolases-like"/>
    <property type="match status" value="1"/>
</dbReference>
<dbReference type="GO" id="GO:0004674">
    <property type="term" value="F:protein serine/threonine kinase activity"/>
    <property type="evidence" value="ECO:0007669"/>
    <property type="project" value="UniProtKB-KW"/>
</dbReference>
<evidence type="ECO:0000256" key="5">
    <source>
        <dbReference type="ARBA" id="ARBA00022777"/>
    </source>
</evidence>
<dbReference type="InterPro" id="IPR051348">
    <property type="entry name" value="U-box_ubiquitin_ligases"/>
</dbReference>
<dbReference type="GO" id="GO:0005524">
    <property type="term" value="F:ATP binding"/>
    <property type="evidence" value="ECO:0007669"/>
    <property type="project" value="UniProtKB-KW"/>
</dbReference>
<protein>
    <recommendedName>
        <fullName evidence="11">Protein kinase domain-containing protein</fullName>
    </recommendedName>
</protein>
<keyword evidence="3" id="KW-0808">Transferase</keyword>
<dbReference type="PROSITE" id="PS00108">
    <property type="entry name" value="PROTEIN_KINASE_ST"/>
    <property type="match status" value="1"/>
</dbReference>
<comment type="catalytic activity">
    <reaction evidence="8">
        <text>L-threonyl-[protein] + ATP = O-phospho-L-threonyl-[protein] + ADP + H(+)</text>
        <dbReference type="Rhea" id="RHEA:46608"/>
        <dbReference type="Rhea" id="RHEA-COMP:11060"/>
        <dbReference type="Rhea" id="RHEA-COMP:11605"/>
        <dbReference type="ChEBI" id="CHEBI:15378"/>
        <dbReference type="ChEBI" id="CHEBI:30013"/>
        <dbReference type="ChEBI" id="CHEBI:30616"/>
        <dbReference type="ChEBI" id="CHEBI:61977"/>
        <dbReference type="ChEBI" id="CHEBI:456216"/>
        <dbReference type="EC" id="2.7.11.1"/>
    </reaction>
</comment>
<dbReference type="InterPro" id="IPR008271">
    <property type="entry name" value="Ser/Thr_kinase_AS"/>
</dbReference>
<evidence type="ECO:0000256" key="4">
    <source>
        <dbReference type="ARBA" id="ARBA00022741"/>
    </source>
</evidence>
<keyword evidence="2" id="KW-0723">Serine/threonine-protein kinase</keyword>
<organism evidence="12 13">
    <name type="scientific">Crotalaria pallida</name>
    <name type="common">Smooth rattlebox</name>
    <name type="synonym">Crotalaria striata</name>
    <dbReference type="NCBI Taxonomy" id="3830"/>
    <lineage>
        <taxon>Eukaryota</taxon>
        <taxon>Viridiplantae</taxon>
        <taxon>Streptophyta</taxon>
        <taxon>Embryophyta</taxon>
        <taxon>Tracheophyta</taxon>
        <taxon>Spermatophyta</taxon>
        <taxon>Magnoliopsida</taxon>
        <taxon>eudicotyledons</taxon>
        <taxon>Gunneridae</taxon>
        <taxon>Pentapetalae</taxon>
        <taxon>rosids</taxon>
        <taxon>fabids</taxon>
        <taxon>Fabales</taxon>
        <taxon>Fabaceae</taxon>
        <taxon>Papilionoideae</taxon>
        <taxon>50 kb inversion clade</taxon>
        <taxon>genistoids sensu lato</taxon>
        <taxon>core genistoids</taxon>
        <taxon>Crotalarieae</taxon>
        <taxon>Crotalaria</taxon>
    </lineage>
</organism>
<evidence type="ECO:0000256" key="6">
    <source>
        <dbReference type="ARBA" id="ARBA00022786"/>
    </source>
</evidence>
<dbReference type="Proteomes" id="UP001372338">
    <property type="component" value="Unassembled WGS sequence"/>
</dbReference>
<feature type="region of interest" description="Disordered" evidence="10">
    <location>
        <begin position="244"/>
        <end position="266"/>
    </location>
</feature>
<evidence type="ECO:0000256" key="3">
    <source>
        <dbReference type="ARBA" id="ARBA00022679"/>
    </source>
</evidence>
<dbReference type="Pfam" id="PF07714">
    <property type="entry name" value="PK_Tyr_Ser-Thr"/>
    <property type="match status" value="1"/>
</dbReference>
<name>A0AAN9EQS7_CROPI</name>
<dbReference type="PANTHER" id="PTHR45647">
    <property type="entry name" value="OS02G0152300 PROTEIN"/>
    <property type="match status" value="1"/>
</dbReference>
<feature type="domain" description="Protein kinase" evidence="11">
    <location>
        <begin position="400"/>
        <end position="664"/>
    </location>
</feature>
<keyword evidence="6" id="KW-0833">Ubl conjugation pathway</keyword>
<dbReference type="EMBL" id="JAYWIO010000005">
    <property type="protein sequence ID" value="KAK7261666.1"/>
    <property type="molecule type" value="Genomic_DNA"/>
</dbReference>
<dbReference type="Gene3D" id="1.10.510.10">
    <property type="entry name" value="Transferase(Phosphotransferase) domain 1"/>
    <property type="match status" value="1"/>
</dbReference>
<dbReference type="InterPro" id="IPR014729">
    <property type="entry name" value="Rossmann-like_a/b/a_fold"/>
</dbReference>
<comment type="catalytic activity">
    <reaction evidence="9">
        <text>L-seryl-[protein] + ATP = O-phospho-L-seryl-[protein] + ADP + H(+)</text>
        <dbReference type="Rhea" id="RHEA:17989"/>
        <dbReference type="Rhea" id="RHEA-COMP:9863"/>
        <dbReference type="Rhea" id="RHEA-COMP:11604"/>
        <dbReference type="ChEBI" id="CHEBI:15378"/>
        <dbReference type="ChEBI" id="CHEBI:29999"/>
        <dbReference type="ChEBI" id="CHEBI:30616"/>
        <dbReference type="ChEBI" id="CHEBI:83421"/>
        <dbReference type="ChEBI" id="CHEBI:456216"/>
        <dbReference type="EC" id="2.7.11.1"/>
    </reaction>
</comment>
<dbReference type="PROSITE" id="PS50011">
    <property type="entry name" value="PROTEIN_KINASE_DOM"/>
    <property type="match status" value="1"/>
</dbReference>
<keyword evidence="4" id="KW-0547">Nucleotide-binding</keyword>
<feature type="compositionally biased region" description="Basic and acidic residues" evidence="10">
    <location>
        <begin position="369"/>
        <end position="379"/>
    </location>
</feature>
<evidence type="ECO:0000313" key="13">
    <source>
        <dbReference type="Proteomes" id="UP001372338"/>
    </source>
</evidence>
<evidence type="ECO:0000313" key="12">
    <source>
        <dbReference type="EMBL" id="KAK7261666.1"/>
    </source>
</evidence>
<keyword evidence="5" id="KW-0418">Kinase</keyword>
<evidence type="ECO:0000256" key="9">
    <source>
        <dbReference type="ARBA" id="ARBA00048679"/>
    </source>
</evidence>
<evidence type="ECO:0000256" key="10">
    <source>
        <dbReference type="SAM" id="MobiDB-lite"/>
    </source>
</evidence>
<keyword evidence="13" id="KW-1185">Reference proteome</keyword>
<dbReference type="Gene3D" id="3.40.50.620">
    <property type="entry name" value="HUPs"/>
    <property type="match status" value="1"/>
</dbReference>
<dbReference type="InterPro" id="IPR011009">
    <property type="entry name" value="Kinase-like_dom_sf"/>
</dbReference>
<feature type="region of interest" description="Disordered" evidence="10">
    <location>
        <begin position="721"/>
        <end position="741"/>
    </location>
</feature>
<feature type="region of interest" description="Disordered" evidence="10">
    <location>
        <begin position="355"/>
        <end position="379"/>
    </location>
</feature>
<dbReference type="InterPro" id="IPR000719">
    <property type="entry name" value="Prot_kinase_dom"/>
</dbReference>
<comment type="catalytic activity">
    <reaction evidence="1">
        <text>S-ubiquitinyl-[E2 ubiquitin-conjugating enzyme]-L-cysteine + [acceptor protein]-L-lysine = [E2 ubiquitin-conjugating enzyme]-L-cysteine + N(6)-ubiquitinyl-[acceptor protein]-L-lysine.</text>
        <dbReference type="EC" id="2.3.2.27"/>
    </reaction>
</comment>
<gene>
    <name evidence="12" type="ORF">RIF29_27982</name>
</gene>
<reference evidence="12 13" key="1">
    <citation type="submission" date="2024-01" db="EMBL/GenBank/DDBJ databases">
        <title>The genomes of 5 underutilized Papilionoideae crops provide insights into root nodulation and disease resistanc.</title>
        <authorList>
            <person name="Yuan L."/>
        </authorList>
    </citation>
    <scope>NUCLEOTIDE SEQUENCE [LARGE SCALE GENOMIC DNA]</scope>
    <source>
        <strain evidence="12">ZHUSHIDOU_FW_LH</strain>
        <tissue evidence="12">Leaf</tissue>
    </source>
</reference>
<sequence>MHHLSMAFNLQESTVIAIDKDKNSQCAVKWAVDHFLKKNSHCTLIHVMIKALHPHHFELALTQGRPPTNEESQQFFLPFRGFCARKGILTEELVLEGIDVPSALTEYIINNSISDIVVGASRSNVFKRIFKEVDLTTSLVKSLPESCTIHVVSKRKVQNIQPVGPPPPPPPQNKIFKATKSMREVSSLKENSIQEDLNRKAFKSGVWRLSVNDRAPIGEKNVAQVAPFNFHEETHETISPRLSFESHSSQNGSCMSNTSTKSPKSLESEIKKLKLELKRTTQEYTTACREAVAAKEKAKELEKFRKEEERNIEKARLGEEAALALAEVERQKAKAAEESAEMLRCLAEIEIKKRKQTKTSAKQEEEEEEKQRASDTSPHDKNILCRRYNIKEIEVATHYFDNALKIGEGGYGPVYKGVLDHTDVAIKALRPDITQGERQFQQEVDVLSTVRHPNMVILLGACPEFGILVYEYMENGTLDDHLFQKFDTPPLPWKLRFKMASEIATGLLFLHQTKPEPIVHRDLKPANILLDKNYICKISDVGLARLVPPSVADKTTQYHLTAAAGTFFYIDPEYQQTGLLGVKSDIYSLGVILLQIITGKPPMGVAGFVEEAIRKDTFKEVLDPKVRDWPVEDTLRLAMMALKCCEMRKRDRPDLHSVILPELIRLRDLAGDIDTYDFVPAKQEEMSNSFSVEEMENSRSHKLTVVAQRLRRKATRAFSGRWQAGSTTSNALNPSLCESGK</sequence>
<evidence type="ECO:0000256" key="8">
    <source>
        <dbReference type="ARBA" id="ARBA00047899"/>
    </source>
</evidence>
<evidence type="ECO:0000256" key="2">
    <source>
        <dbReference type="ARBA" id="ARBA00022527"/>
    </source>
</evidence>
<dbReference type="SMART" id="SM00220">
    <property type="entry name" value="S_TKc"/>
    <property type="match status" value="1"/>
</dbReference>
<dbReference type="FunFam" id="1.10.510.10:FF:001023">
    <property type="entry name" value="Os07g0541700 protein"/>
    <property type="match status" value="1"/>
</dbReference>
<comment type="caution">
    <text evidence="12">The sequence shown here is derived from an EMBL/GenBank/DDBJ whole genome shotgun (WGS) entry which is preliminary data.</text>
</comment>
<dbReference type="AlphaFoldDB" id="A0AAN9EQS7"/>
<feature type="compositionally biased region" description="Polar residues" evidence="10">
    <location>
        <begin position="724"/>
        <end position="733"/>
    </location>
</feature>
<dbReference type="CDD" id="cd01989">
    <property type="entry name" value="USP_STK_Ubox_N"/>
    <property type="match status" value="1"/>
</dbReference>
<dbReference type="PANTHER" id="PTHR45647:SF51">
    <property type="entry name" value="PROTEIN KINASE SUPERFAMILY PROTEIN"/>
    <property type="match status" value="1"/>
</dbReference>
<accession>A0AAN9EQS7</accession>
<keyword evidence="7" id="KW-0067">ATP-binding</keyword>
<proteinExistence type="predicted"/>
<dbReference type="InterPro" id="IPR001245">
    <property type="entry name" value="Ser-Thr/Tyr_kinase_cat_dom"/>
</dbReference>
<evidence type="ECO:0000256" key="1">
    <source>
        <dbReference type="ARBA" id="ARBA00000900"/>
    </source>
</evidence>
<dbReference type="Gene3D" id="3.30.200.20">
    <property type="entry name" value="Phosphorylase Kinase, domain 1"/>
    <property type="match status" value="1"/>
</dbReference>
<dbReference type="SUPFAM" id="SSF56112">
    <property type="entry name" value="Protein kinase-like (PK-like)"/>
    <property type="match status" value="1"/>
</dbReference>
<evidence type="ECO:0000259" key="11">
    <source>
        <dbReference type="PROSITE" id="PS50011"/>
    </source>
</evidence>
<evidence type="ECO:0000256" key="7">
    <source>
        <dbReference type="ARBA" id="ARBA00022840"/>
    </source>
</evidence>